<comment type="caution">
    <text evidence="2">The sequence shown here is derived from an EMBL/GenBank/DDBJ whole genome shotgun (WGS) entry which is preliminary data.</text>
</comment>
<feature type="chain" id="PRO_5002023719" description="Lipoprotein" evidence="1">
    <location>
        <begin position="23"/>
        <end position="134"/>
    </location>
</feature>
<evidence type="ECO:0000313" key="3">
    <source>
        <dbReference type="Proteomes" id="UP000030466"/>
    </source>
</evidence>
<evidence type="ECO:0008006" key="4">
    <source>
        <dbReference type="Google" id="ProtNLM"/>
    </source>
</evidence>
<feature type="signal peptide" evidence="1">
    <location>
        <begin position="1"/>
        <end position="22"/>
    </location>
</feature>
<organism evidence="2 3">
    <name type="scientific">Kocuria rosea subsp. polaris</name>
    <dbReference type="NCBI Taxonomy" id="136273"/>
    <lineage>
        <taxon>Bacteria</taxon>
        <taxon>Bacillati</taxon>
        <taxon>Actinomycetota</taxon>
        <taxon>Actinomycetes</taxon>
        <taxon>Micrococcales</taxon>
        <taxon>Micrococcaceae</taxon>
        <taxon>Kocuria</taxon>
    </lineage>
</organism>
<dbReference type="OrthoDB" id="5118681at2"/>
<gene>
    <name evidence="2" type="ORF">GY22_02225</name>
</gene>
<protein>
    <recommendedName>
        <fullName evidence="4">Lipoprotein</fullName>
    </recommendedName>
</protein>
<evidence type="ECO:0000313" key="2">
    <source>
        <dbReference type="EMBL" id="KHD98538.1"/>
    </source>
</evidence>
<sequence>MRRPVPALLALSALALTGCAPTADDIQAMVAGGAAYEDATALRDDVVGAGIDCPGTDQLRAPADPETTYLDCANGRMAMAVTDSEERMEGLLNTLSSEQGASFLHTDNWVVISRDAAPLQQLRDELGGDITTNP</sequence>
<evidence type="ECO:0000256" key="1">
    <source>
        <dbReference type="SAM" id="SignalP"/>
    </source>
</evidence>
<proteinExistence type="predicted"/>
<keyword evidence="1" id="KW-0732">Signal</keyword>
<dbReference type="RefSeq" id="WP_035923932.1">
    <property type="nucleotide sequence ID" value="NZ_JSUH01000002.1"/>
</dbReference>
<dbReference type="PROSITE" id="PS51257">
    <property type="entry name" value="PROKAR_LIPOPROTEIN"/>
    <property type="match status" value="1"/>
</dbReference>
<dbReference type="Proteomes" id="UP000030466">
    <property type="component" value="Unassembled WGS sequence"/>
</dbReference>
<reference evidence="2 3" key="1">
    <citation type="journal article" date="2003" name="Int. J. Syst. Evol. Microbiol.">
        <title>Kocuria polaris sp. nov., an orange-pigmented psychrophilic bacterium isolated from an Antarctic cyanobacterial mat sample.</title>
        <authorList>
            <person name="Reddy G.S."/>
            <person name="Prakash J.S."/>
            <person name="Prabahar V."/>
            <person name="Matsumoto G.I."/>
            <person name="Stackebrandt E."/>
            <person name="Shivaji S."/>
        </authorList>
    </citation>
    <scope>NUCLEOTIDE SEQUENCE [LARGE SCALE GENOMIC DNA]</scope>
    <source>
        <strain evidence="2 3">CMS 76or</strain>
    </source>
</reference>
<accession>A0A0A6VWG1</accession>
<keyword evidence="3" id="KW-1185">Reference proteome</keyword>
<dbReference type="AlphaFoldDB" id="A0A0A6VWG1"/>
<dbReference type="EMBL" id="JSUH01000002">
    <property type="protein sequence ID" value="KHD98538.1"/>
    <property type="molecule type" value="Genomic_DNA"/>
</dbReference>
<name>A0A0A6VWG1_KOCRO</name>